<protein>
    <submittedName>
        <fullName evidence="2">Uncharacterized protein</fullName>
    </submittedName>
</protein>
<proteinExistence type="predicted"/>
<evidence type="ECO:0000256" key="1">
    <source>
        <dbReference type="SAM" id="MobiDB-lite"/>
    </source>
</evidence>
<feature type="compositionally biased region" description="Polar residues" evidence="1">
    <location>
        <begin position="46"/>
        <end position="59"/>
    </location>
</feature>
<reference evidence="3" key="1">
    <citation type="journal article" date="2010" name="Genome Res.">
        <title>Population genomic sequencing of Coccidioides fungi reveals recent hybridization and transposon control.</title>
        <authorList>
            <person name="Neafsey D.E."/>
            <person name="Barker B.M."/>
            <person name="Sharpton T.J."/>
            <person name="Stajich J.E."/>
            <person name="Park D.J."/>
            <person name="Whiston E."/>
            <person name="Hung C.-Y."/>
            <person name="McMahan C."/>
            <person name="White J."/>
            <person name="Sykes S."/>
            <person name="Heiman D."/>
            <person name="Young S."/>
            <person name="Zeng Q."/>
            <person name="Abouelleil A."/>
            <person name="Aftuck L."/>
            <person name="Bessette D."/>
            <person name="Brown A."/>
            <person name="FitzGerald M."/>
            <person name="Lui A."/>
            <person name="Macdonald J.P."/>
            <person name="Priest M."/>
            <person name="Orbach M.J."/>
            <person name="Galgiani J.N."/>
            <person name="Kirkland T.N."/>
            <person name="Cole G.T."/>
            <person name="Birren B.W."/>
            <person name="Henn M.R."/>
            <person name="Taylor J.W."/>
            <person name="Rounsley S.D."/>
        </authorList>
    </citation>
    <scope>NUCLEOTIDE SEQUENCE [LARGE SCALE GENOMIC DNA]</scope>
    <source>
        <strain evidence="3">H538.4</strain>
    </source>
</reference>
<feature type="region of interest" description="Disordered" evidence="1">
    <location>
        <begin position="37"/>
        <end position="59"/>
    </location>
</feature>
<dbReference type="VEuPathDB" id="FungiDB:CIHG_04507"/>
<name>A0A0J8UH20_COCIT</name>
<evidence type="ECO:0000313" key="3">
    <source>
        <dbReference type="Proteomes" id="UP000054563"/>
    </source>
</evidence>
<dbReference type="Proteomes" id="UP000054563">
    <property type="component" value="Unassembled WGS sequence"/>
</dbReference>
<sequence>MSRATTSVAMKQSRGGRAAEVAGWCLRGQKCMRQGANRGFGPVTPPASNQLDNGESSDNTNRTTIFSIVIRNLCPKGRWAGYSASQNVPRERRKHSCLRFASAIPIREQASGYIFSSSSGLMLGGTGGDGAGLSRSDDIGLRYPSGDGVVGRTDLERFSRAFQRLPDSQPFSGSGIGFAIRSVGRVICIGATVPSKDDESREDSFKIAFGDVLSGSSTVSRSVGFLYQNRHFYPGLPFHT</sequence>
<dbReference type="AlphaFoldDB" id="A0A0J8UH20"/>
<evidence type="ECO:0000313" key="2">
    <source>
        <dbReference type="EMBL" id="KMU86718.1"/>
    </source>
</evidence>
<organism evidence="2 3">
    <name type="scientific">Coccidioides immitis H538.4</name>
    <dbReference type="NCBI Taxonomy" id="396776"/>
    <lineage>
        <taxon>Eukaryota</taxon>
        <taxon>Fungi</taxon>
        <taxon>Dikarya</taxon>
        <taxon>Ascomycota</taxon>
        <taxon>Pezizomycotina</taxon>
        <taxon>Eurotiomycetes</taxon>
        <taxon>Eurotiomycetidae</taxon>
        <taxon>Onygenales</taxon>
        <taxon>Onygenaceae</taxon>
        <taxon>Coccidioides</taxon>
    </lineage>
</organism>
<gene>
    <name evidence="2" type="ORF">CIHG_04507</name>
</gene>
<dbReference type="EMBL" id="DS016994">
    <property type="protein sequence ID" value="KMU86718.1"/>
    <property type="molecule type" value="Genomic_DNA"/>
</dbReference>
<accession>A0A0J8UH20</accession>